<protein>
    <recommendedName>
        <fullName evidence="2">Bacterial Ig-like domain-containing protein</fullName>
    </recommendedName>
</protein>
<organism evidence="1">
    <name type="scientific">marine sediment metagenome</name>
    <dbReference type="NCBI Taxonomy" id="412755"/>
    <lineage>
        <taxon>unclassified sequences</taxon>
        <taxon>metagenomes</taxon>
        <taxon>ecological metagenomes</taxon>
    </lineage>
</organism>
<sequence length="249" mass="27589">GLNSPFDNTRPFIQILTPTNGSLWNTNFNLNITYQNTRLNISKYNITNSTGGLIQSGTNNSVYDNYYQFTDSVNVAGLADDNYTITAYAKDSVGYESTEQSIFIVDKTDPLYSNIVEYPTDPATYSPSQNYQFNITWTDTHLDEVILEFDGTNYTDAVQNGNVFSKTFGPLATGTHNYTWYANDTLGNQNNTGLLSYNISQATTILTLTIDQPSWSVINGTQTNVSCYADNAVVNISLYRNDSLTGSSV</sequence>
<dbReference type="AlphaFoldDB" id="X0XJU6"/>
<proteinExistence type="predicted"/>
<name>X0XJU6_9ZZZZ</name>
<gene>
    <name evidence="1" type="ORF">S01H1_67065</name>
</gene>
<reference evidence="1" key="1">
    <citation type="journal article" date="2014" name="Front. Microbiol.">
        <title>High frequency of phylogenetically diverse reductive dehalogenase-homologous genes in deep subseafloor sedimentary metagenomes.</title>
        <authorList>
            <person name="Kawai M."/>
            <person name="Futagami T."/>
            <person name="Toyoda A."/>
            <person name="Takaki Y."/>
            <person name="Nishi S."/>
            <person name="Hori S."/>
            <person name="Arai W."/>
            <person name="Tsubouchi T."/>
            <person name="Morono Y."/>
            <person name="Uchiyama I."/>
            <person name="Ito T."/>
            <person name="Fujiyama A."/>
            <person name="Inagaki F."/>
            <person name="Takami H."/>
        </authorList>
    </citation>
    <scope>NUCLEOTIDE SEQUENCE</scope>
    <source>
        <strain evidence="1">Expedition CK06-06</strain>
    </source>
</reference>
<feature type="non-terminal residue" evidence="1">
    <location>
        <position position="1"/>
    </location>
</feature>
<evidence type="ECO:0008006" key="2">
    <source>
        <dbReference type="Google" id="ProtNLM"/>
    </source>
</evidence>
<comment type="caution">
    <text evidence="1">The sequence shown here is derived from an EMBL/GenBank/DDBJ whole genome shotgun (WGS) entry which is preliminary data.</text>
</comment>
<feature type="non-terminal residue" evidence="1">
    <location>
        <position position="249"/>
    </location>
</feature>
<accession>X0XJU6</accession>
<dbReference type="EMBL" id="BARS01044383">
    <property type="protein sequence ID" value="GAG35607.1"/>
    <property type="molecule type" value="Genomic_DNA"/>
</dbReference>
<evidence type="ECO:0000313" key="1">
    <source>
        <dbReference type="EMBL" id="GAG35607.1"/>
    </source>
</evidence>